<name>A0AAV9XF89_9PEZI</name>
<keyword evidence="2" id="KW-1185">Reference proteome</keyword>
<dbReference type="EMBL" id="JAVHJO010000007">
    <property type="protein sequence ID" value="KAK6538533.1"/>
    <property type="molecule type" value="Genomic_DNA"/>
</dbReference>
<sequence>MDNLKNKYQLEGDGLIFERSKLVNKERSTIADDKALLQPKIKNQRELRTLLRSREQQINNLFRNLANDITEIKLTLEQVASGRAKVELAMLRDQNVKGYDSSHAKAVTSIRKRVIPAWELLLKIVQSPRP</sequence>
<gene>
    <name evidence="1" type="ORF">TWF694_010112</name>
</gene>
<organism evidence="1 2">
    <name type="scientific">Orbilia ellipsospora</name>
    <dbReference type="NCBI Taxonomy" id="2528407"/>
    <lineage>
        <taxon>Eukaryota</taxon>
        <taxon>Fungi</taxon>
        <taxon>Dikarya</taxon>
        <taxon>Ascomycota</taxon>
        <taxon>Pezizomycotina</taxon>
        <taxon>Orbiliomycetes</taxon>
        <taxon>Orbiliales</taxon>
        <taxon>Orbiliaceae</taxon>
        <taxon>Orbilia</taxon>
    </lineage>
</organism>
<comment type="caution">
    <text evidence="1">The sequence shown here is derived from an EMBL/GenBank/DDBJ whole genome shotgun (WGS) entry which is preliminary data.</text>
</comment>
<accession>A0AAV9XF89</accession>
<reference evidence="1 2" key="1">
    <citation type="submission" date="2019-10" db="EMBL/GenBank/DDBJ databases">
        <authorList>
            <person name="Palmer J.M."/>
        </authorList>
    </citation>
    <scope>NUCLEOTIDE SEQUENCE [LARGE SCALE GENOMIC DNA]</scope>
    <source>
        <strain evidence="1 2">TWF694</strain>
    </source>
</reference>
<dbReference type="AlphaFoldDB" id="A0AAV9XF89"/>
<protein>
    <submittedName>
        <fullName evidence="1">Uncharacterized protein</fullName>
    </submittedName>
</protein>
<evidence type="ECO:0000313" key="2">
    <source>
        <dbReference type="Proteomes" id="UP001365542"/>
    </source>
</evidence>
<evidence type="ECO:0000313" key="1">
    <source>
        <dbReference type="EMBL" id="KAK6538533.1"/>
    </source>
</evidence>
<proteinExistence type="predicted"/>
<dbReference type="Proteomes" id="UP001365542">
    <property type="component" value="Unassembled WGS sequence"/>
</dbReference>